<feature type="region of interest" description="Disordered" evidence="2">
    <location>
        <begin position="960"/>
        <end position="982"/>
    </location>
</feature>
<comment type="caution">
    <text evidence="3">The sequence shown here is derived from an EMBL/GenBank/DDBJ whole genome shotgun (WGS) entry which is preliminary data.</text>
</comment>
<reference evidence="3 4" key="2">
    <citation type="submission" date="2016-08" db="EMBL/GenBank/DDBJ databases">
        <title>Pervasive Adenine N6-methylation of Active Genes in Fungi.</title>
        <authorList>
            <consortium name="DOE Joint Genome Institute"/>
            <person name="Mondo S.J."/>
            <person name="Dannebaum R.O."/>
            <person name="Kuo R.C."/>
            <person name="Labutti K."/>
            <person name="Haridas S."/>
            <person name="Kuo A."/>
            <person name="Salamov A."/>
            <person name="Ahrendt S.R."/>
            <person name="Lipzen A."/>
            <person name="Sullivan W."/>
            <person name="Andreopoulos W.B."/>
            <person name="Clum A."/>
            <person name="Lindquist E."/>
            <person name="Daum C."/>
            <person name="Ramamoorthy G.K."/>
            <person name="Gryganskyi A."/>
            <person name="Culley D."/>
            <person name="Magnuson J.K."/>
            <person name="James T.Y."/>
            <person name="O'Malley M.A."/>
            <person name="Stajich J.E."/>
            <person name="Spatafora J.W."/>
            <person name="Visel A."/>
            <person name="Grigoriev I.V."/>
        </authorList>
    </citation>
    <scope>NUCLEOTIDE SEQUENCE [LARGE SCALE GENOMIC DNA]</scope>
    <source>
        <strain evidence="4">finn</strain>
    </source>
</reference>
<feature type="compositionally biased region" description="Basic and acidic residues" evidence="2">
    <location>
        <begin position="476"/>
        <end position="493"/>
    </location>
</feature>
<feature type="region of interest" description="Disordered" evidence="2">
    <location>
        <begin position="145"/>
        <end position="178"/>
    </location>
</feature>
<dbReference type="AlphaFoldDB" id="A0A1Y1VMW2"/>
<feature type="coiled-coil region" evidence="1">
    <location>
        <begin position="210"/>
        <end position="248"/>
    </location>
</feature>
<feature type="compositionally biased region" description="Basic and acidic residues" evidence="2">
    <location>
        <begin position="62"/>
        <end position="73"/>
    </location>
</feature>
<evidence type="ECO:0000313" key="4">
    <source>
        <dbReference type="Proteomes" id="UP000193719"/>
    </source>
</evidence>
<feature type="coiled-coil region" evidence="1">
    <location>
        <begin position="688"/>
        <end position="743"/>
    </location>
</feature>
<feature type="region of interest" description="Disordered" evidence="2">
    <location>
        <begin position="606"/>
        <end position="653"/>
    </location>
</feature>
<evidence type="ECO:0000313" key="3">
    <source>
        <dbReference type="EMBL" id="ORX60758.1"/>
    </source>
</evidence>
<sequence length="1091" mass="127048">MNLKQIITDNNQNEISSNTNQETEENEVTTSKVDEEVIDIGSSSNSNVTNTMKNEKLNLNQEKNDSKNKDKEKSIIIPTQIPIMNTSNLKNKKIFKEQQEILNKNENIRLNNSKNDIENIMKNTKNTSSSDGFIELKIKDTNNLVKATSKPPIQSDEDSDEFDEYESSDSEDNDENIQFSKPYAFIESDIESEHELNKDNKFKNGIEKKTENQQEQLFNLREAMNKLLTNHEKKVEEKEKNSINENENDVIDNDNSIVFTNLNDIKEQNNNNNVIDDEKTKDNNDDEIRKESDIENAYRINNNKDVEISNSVQTIKSSNNDLKDTSDIDINEQDEDQINNELLKYIFNNSEALLSLYNSSEVKNFDSCNNNNDDDEFESQKDINDDINNDSNIDDESDEDEDEMNNYNDEEFNILNYLYNLEKKQNSLVQLKKKLKRLQDAQESLIKQQKECKDESNDSSSSDSDDEYNDNESENELEKDGDENNDKNKKKLSEDTITKKDDYSDEDRLSNLLQDILIEESNNINEKLINNNANNESNDDIDNDIFVKLMEINKKQEELKKLREYMDYLKEYANTVNQKCSSIIDSNKKGEIPSIDLLPSKELSNNISNNEELSNNKETSKTLVTIEKEEKDDDKLTQENIGKTDDKNMNDDDLEDIYSSYEITKPNNRIESNGSKLKENNKYNLSYIDNIDKESQELFDKLEELEKRQNSLRKILKSQSVSLEMEEKNIDKFINDNSIIEEERADNDNTNNKESIDIHIKEAIEAMRKISESGNHSYNVKKENSVNKEEKRIERMNSDNSSIQLSQCYININNILNSKVSERIYNEVSNLISKNEKYPYFLLQLFRLCNKIENETQWQKILLLIENLVYDDGISENENTQNMTMPNNDNYETIENIYSTNNSENDTIKKNDKESLNDNNVEKKEKCCNNMLLKNKKNVISENIYDQLYSELDYTLKNNKFNNNNNNNSNNNDNNNKDNNSNIQENLSILKDENKDCSKESSLRTEKILKIKKFYEQKKQEHDEQLNLAKKIVTNDQNMNKDKLSATEEANKFLQENNDSLNYIFDELIKSKNILAGDENAGISPDNPVWF</sequence>
<protein>
    <recommendedName>
        <fullName evidence="5">Pericentriolar material 1 protein C-terminal domain-containing protein</fullName>
    </recommendedName>
</protein>
<evidence type="ECO:0000256" key="1">
    <source>
        <dbReference type="SAM" id="Coils"/>
    </source>
</evidence>
<feature type="compositionally biased region" description="Acidic residues" evidence="2">
    <location>
        <begin position="385"/>
        <end position="404"/>
    </location>
</feature>
<keyword evidence="1" id="KW-0175">Coiled coil</keyword>
<feature type="compositionally biased region" description="Polar residues" evidence="2">
    <location>
        <begin position="1"/>
        <end position="12"/>
    </location>
</feature>
<reference evidence="3 4" key="1">
    <citation type="submission" date="2016-08" db="EMBL/GenBank/DDBJ databases">
        <title>Genomes of anaerobic fungi encode conserved fungal cellulosomes for biomass hydrolysis.</title>
        <authorList>
            <consortium name="DOE Joint Genome Institute"/>
            <person name="Haitjema C.H."/>
            <person name="Gilmore S.P."/>
            <person name="Henske J.K."/>
            <person name="Solomon K.V."/>
            <person name="De Groot R."/>
            <person name="Kuo A."/>
            <person name="Mondo S.J."/>
            <person name="Salamov A.A."/>
            <person name="Labutti K."/>
            <person name="Zhao Z."/>
            <person name="Chiniquy J."/>
            <person name="Barry K."/>
            <person name="Brewer H.M."/>
            <person name="Purvine S.O."/>
            <person name="Wright A.T."/>
            <person name="Boxma B."/>
            <person name="Van Alen T."/>
            <person name="Hackstein J.H."/>
            <person name="Baker S.E."/>
            <person name="Grigoriev I.V."/>
            <person name="O'Malley M.A."/>
        </authorList>
    </citation>
    <scope>NUCLEOTIDE SEQUENCE [LARGE SCALE GENOMIC DNA]</scope>
    <source>
        <strain evidence="4">finn</strain>
    </source>
</reference>
<accession>A0A1Y1VMW2</accession>
<dbReference type="EMBL" id="MCFH01000001">
    <property type="protein sequence ID" value="ORX60758.1"/>
    <property type="molecule type" value="Genomic_DNA"/>
</dbReference>
<organism evidence="3 4">
    <name type="scientific">Piromyces finnis</name>
    <dbReference type="NCBI Taxonomy" id="1754191"/>
    <lineage>
        <taxon>Eukaryota</taxon>
        <taxon>Fungi</taxon>
        <taxon>Fungi incertae sedis</taxon>
        <taxon>Chytridiomycota</taxon>
        <taxon>Chytridiomycota incertae sedis</taxon>
        <taxon>Neocallimastigomycetes</taxon>
        <taxon>Neocallimastigales</taxon>
        <taxon>Neocallimastigaceae</taxon>
        <taxon>Piromyces</taxon>
    </lineage>
</organism>
<feature type="compositionally biased region" description="Acidic residues" evidence="2">
    <location>
        <begin position="463"/>
        <end position="475"/>
    </location>
</feature>
<dbReference type="OrthoDB" id="2162893at2759"/>
<keyword evidence="4" id="KW-1185">Reference proteome</keyword>
<name>A0A1Y1VMW2_9FUNG</name>
<proteinExistence type="predicted"/>
<feature type="region of interest" description="Disordered" evidence="2">
    <location>
        <begin position="446"/>
        <end position="493"/>
    </location>
</feature>
<feature type="compositionally biased region" description="Acidic residues" evidence="2">
    <location>
        <begin position="155"/>
        <end position="175"/>
    </location>
</feature>
<dbReference type="STRING" id="1754191.A0A1Y1VMW2"/>
<evidence type="ECO:0008006" key="5">
    <source>
        <dbReference type="Google" id="ProtNLM"/>
    </source>
</evidence>
<feature type="region of interest" description="Disordered" evidence="2">
    <location>
        <begin position="1"/>
        <end position="73"/>
    </location>
</feature>
<feature type="compositionally biased region" description="Basic and acidic residues" evidence="2">
    <location>
        <begin position="614"/>
        <end position="650"/>
    </location>
</feature>
<dbReference type="Proteomes" id="UP000193719">
    <property type="component" value="Unassembled WGS sequence"/>
</dbReference>
<evidence type="ECO:0000256" key="2">
    <source>
        <dbReference type="SAM" id="MobiDB-lite"/>
    </source>
</evidence>
<feature type="region of interest" description="Disordered" evidence="2">
    <location>
        <begin position="367"/>
        <end position="404"/>
    </location>
</feature>
<gene>
    <name evidence="3" type="ORF">BCR36DRAFT_578842</name>
</gene>
<feature type="compositionally biased region" description="Polar residues" evidence="2">
    <location>
        <begin position="41"/>
        <end position="52"/>
    </location>
</feature>